<dbReference type="PANTHER" id="PTHR43677">
    <property type="entry name" value="SHORT-CHAIN DEHYDROGENASE/REDUCTASE"/>
    <property type="match status" value="1"/>
</dbReference>
<evidence type="ECO:0000313" key="3">
    <source>
        <dbReference type="Proteomes" id="UP000306340"/>
    </source>
</evidence>
<dbReference type="Proteomes" id="UP000306340">
    <property type="component" value="Unassembled WGS sequence"/>
</dbReference>
<accession>A0A4U0YZD9</accession>
<evidence type="ECO:0000259" key="1">
    <source>
        <dbReference type="SMART" id="SM00829"/>
    </source>
</evidence>
<dbReference type="Pfam" id="PF00107">
    <property type="entry name" value="ADH_zinc_N"/>
    <property type="match status" value="1"/>
</dbReference>
<gene>
    <name evidence="2" type="ORF">FAZ78_13090</name>
</gene>
<dbReference type="InterPro" id="IPR051397">
    <property type="entry name" value="Zn-ADH-like_protein"/>
</dbReference>
<organism evidence="2 3">
    <name type="scientific">Cereibacter changlensis</name>
    <dbReference type="NCBI Taxonomy" id="402884"/>
    <lineage>
        <taxon>Bacteria</taxon>
        <taxon>Pseudomonadati</taxon>
        <taxon>Pseudomonadota</taxon>
        <taxon>Alphaproteobacteria</taxon>
        <taxon>Rhodobacterales</taxon>
        <taxon>Paracoccaceae</taxon>
        <taxon>Cereibacter</taxon>
    </lineage>
</organism>
<dbReference type="CDD" id="cd08288">
    <property type="entry name" value="MDR_yhdh"/>
    <property type="match status" value="1"/>
</dbReference>
<dbReference type="SUPFAM" id="SSF51735">
    <property type="entry name" value="NAD(P)-binding Rossmann-fold domains"/>
    <property type="match status" value="1"/>
</dbReference>
<dbReference type="NCBIfam" id="TIGR02823">
    <property type="entry name" value="oxido_YhdH"/>
    <property type="match status" value="1"/>
</dbReference>
<sequence>MFRALLVEKDAEGVAHASLQDLPDDRLPEGGVTVAVEYSTLNYKDGLCLGAGGGLVKSWPHVPGIDFAGVVETSDDARFAPGDRVVLTGWRVGETRWGGYATKARVKADWLVKLPEALSTRAAMAVGTAGFTAMLAVLALEDHGLAPDQGEVLVTGAAGGVGSVATTLLASLGYEVAAVTGRPETEAYLRDLGAARIVPRADLAETVKRPLESETWAGCVDAVGGAMLARVLGQMKYGASVAAVGLAGGTALPASVVPFILRGVNLLGIDSVMKPMPGRVRAWERIARDLPLDRLETMIRPATLAELPALGAAILKGEVQGRVVVDVRA</sequence>
<dbReference type="Gene3D" id="3.90.180.10">
    <property type="entry name" value="Medium-chain alcohol dehydrogenases, catalytic domain"/>
    <property type="match status" value="1"/>
</dbReference>
<dbReference type="InterPro" id="IPR013149">
    <property type="entry name" value="ADH-like_C"/>
</dbReference>
<dbReference type="EMBL" id="SWAU01000120">
    <property type="protein sequence ID" value="TKA96126.1"/>
    <property type="molecule type" value="Genomic_DNA"/>
</dbReference>
<dbReference type="InterPro" id="IPR020843">
    <property type="entry name" value="ER"/>
</dbReference>
<dbReference type="InterPro" id="IPR011032">
    <property type="entry name" value="GroES-like_sf"/>
</dbReference>
<dbReference type="InterPro" id="IPR014188">
    <property type="entry name" value="Acrylyl-CoA_reductase_AcuI"/>
</dbReference>
<proteinExistence type="predicted"/>
<dbReference type="GO" id="GO:0043957">
    <property type="term" value="F:acryloyl-CoA reductase (NADPH) activity"/>
    <property type="evidence" value="ECO:0007669"/>
    <property type="project" value="TreeGrafter"/>
</dbReference>
<protein>
    <submittedName>
        <fullName evidence="2">Oxidoreductase</fullName>
    </submittedName>
</protein>
<feature type="domain" description="Enoyl reductase (ER)" evidence="1">
    <location>
        <begin position="13"/>
        <end position="325"/>
    </location>
</feature>
<dbReference type="Pfam" id="PF08240">
    <property type="entry name" value="ADH_N"/>
    <property type="match status" value="1"/>
</dbReference>
<dbReference type="SMART" id="SM00829">
    <property type="entry name" value="PKS_ER"/>
    <property type="match status" value="1"/>
</dbReference>
<name>A0A4U0YZD9_9RHOB</name>
<evidence type="ECO:0000313" key="2">
    <source>
        <dbReference type="EMBL" id="TKA96126.1"/>
    </source>
</evidence>
<dbReference type="RefSeq" id="WP_136792994.1">
    <property type="nucleotide sequence ID" value="NZ_SWAU01000120.1"/>
</dbReference>
<dbReference type="PANTHER" id="PTHR43677:SF1">
    <property type="entry name" value="ACRYLYL-COA REDUCTASE ACUI-RELATED"/>
    <property type="match status" value="1"/>
</dbReference>
<comment type="caution">
    <text evidence="2">The sequence shown here is derived from an EMBL/GenBank/DDBJ whole genome shotgun (WGS) entry which is preliminary data.</text>
</comment>
<dbReference type="SUPFAM" id="SSF50129">
    <property type="entry name" value="GroES-like"/>
    <property type="match status" value="1"/>
</dbReference>
<reference evidence="2 3" key="1">
    <citation type="submission" date="2019-04" db="EMBL/GenBank/DDBJ databases">
        <title>Crypto-aerobic microbial life in anoxic (sulfidic) marine sediments.</title>
        <authorList>
            <person name="Bhattacharya S."/>
            <person name="Roy C."/>
            <person name="Mondal N."/>
            <person name="Sarkar J."/>
            <person name="Mandal S."/>
            <person name="Rameez M.J."/>
            <person name="Ghosh W."/>
        </authorList>
    </citation>
    <scope>NUCLEOTIDE SEQUENCE [LARGE SCALE GENOMIC DNA]</scope>
    <source>
        <strain evidence="2 3">SBBC</strain>
    </source>
</reference>
<dbReference type="AlphaFoldDB" id="A0A4U0YZD9"/>
<dbReference type="Gene3D" id="3.40.50.720">
    <property type="entry name" value="NAD(P)-binding Rossmann-like Domain"/>
    <property type="match status" value="1"/>
</dbReference>
<dbReference type="InterPro" id="IPR013154">
    <property type="entry name" value="ADH-like_N"/>
</dbReference>
<dbReference type="InterPro" id="IPR036291">
    <property type="entry name" value="NAD(P)-bd_dom_sf"/>
</dbReference>